<evidence type="ECO:0000313" key="2">
    <source>
        <dbReference type="EMBL" id="MBP1931170.1"/>
    </source>
</evidence>
<dbReference type="CDD" id="cd00254">
    <property type="entry name" value="LT-like"/>
    <property type="match status" value="1"/>
</dbReference>
<dbReference type="EMBL" id="JAGGKT010000002">
    <property type="protein sequence ID" value="MBP1931170.1"/>
    <property type="molecule type" value="Genomic_DNA"/>
</dbReference>
<dbReference type="InterPro" id="IPR008258">
    <property type="entry name" value="Transglycosylase_SLT_dom_1"/>
</dbReference>
<dbReference type="PANTHER" id="PTHR37423">
    <property type="entry name" value="SOLUBLE LYTIC MUREIN TRANSGLYCOSYLASE-RELATED"/>
    <property type="match status" value="1"/>
</dbReference>
<dbReference type="Proteomes" id="UP001519343">
    <property type="component" value="Unassembled WGS sequence"/>
</dbReference>
<feature type="domain" description="Transglycosylase SLT" evidence="1">
    <location>
        <begin position="181"/>
        <end position="283"/>
    </location>
</feature>
<dbReference type="RefSeq" id="WP_245203595.1">
    <property type="nucleotide sequence ID" value="NZ_JAGGKT010000002.1"/>
</dbReference>
<dbReference type="PANTHER" id="PTHR37423:SF2">
    <property type="entry name" value="MEMBRANE-BOUND LYTIC MUREIN TRANSGLYCOSYLASE C"/>
    <property type="match status" value="1"/>
</dbReference>
<gene>
    <name evidence="2" type="ORF">J2Z37_001167</name>
</gene>
<dbReference type="Pfam" id="PF01464">
    <property type="entry name" value="SLT"/>
    <property type="match status" value="1"/>
</dbReference>
<proteinExistence type="predicted"/>
<evidence type="ECO:0000313" key="3">
    <source>
        <dbReference type="Proteomes" id="UP001519343"/>
    </source>
</evidence>
<accession>A0ABS4GLM6</accession>
<organism evidence="2 3">
    <name type="scientific">Ammoniphilus resinae</name>
    <dbReference type="NCBI Taxonomy" id="861532"/>
    <lineage>
        <taxon>Bacteria</taxon>
        <taxon>Bacillati</taxon>
        <taxon>Bacillota</taxon>
        <taxon>Bacilli</taxon>
        <taxon>Bacillales</taxon>
        <taxon>Paenibacillaceae</taxon>
        <taxon>Aneurinibacillus group</taxon>
        <taxon>Ammoniphilus</taxon>
    </lineage>
</organism>
<keyword evidence="3" id="KW-1185">Reference proteome</keyword>
<dbReference type="InterPro" id="IPR023346">
    <property type="entry name" value="Lysozyme-like_dom_sf"/>
</dbReference>
<protein>
    <recommendedName>
        <fullName evidence="1">Transglycosylase SLT domain-containing protein</fullName>
    </recommendedName>
</protein>
<dbReference type="Gene3D" id="1.10.530.10">
    <property type="match status" value="1"/>
</dbReference>
<reference evidence="2 3" key="1">
    <citation type="submission" date="2021-03" db="EMBL/GenBank/DDBJ databases">
        <title>Genomic Encyclopedia of Type Strains, Phase IV (KMG-IV): sequencing the most valuable type-strain genomes for metagenomic binning, comparative biology and taxonomic classification.</title>
        <authorList>
            <person name="Goeker M."/>
        </authorList>
    </citation>
    <scope>NUCLEOTIDE SEQUENCE [LARGE SCALE GENOMIC DNA]</scope>
    <source>
        <strain evidence="2 3">DSM 24738</strain>
    </source>
</reference>
<dbReference type="SUPFAM" id="SSF53955">
    <property type="entry name" value="Lysozyme-like"/>
    <property type="match status" value="1"/>
</dbReference>
<evidence type="ECO:0000259" key="1">
    <source>
        <dbReference type="Pfam" id="PF01464"/>
    </source>
</evidence>
<comment type="caution">
    <text evidence="2">The sequence shown here is derived from an EMBL/GenBank/DDBJ whole genome shotgun (WGS) entry which is preliminary data.</text>
</comment>
<name>A0ABS4GLM6_9BACL</name>
<sequence length="307" mass="33993">MSTELSGVQGKDVFPLRKSENMSTVPEPNGTTSPFQELVDKHLDEIARSQVAFAQYKQQGRMDLAQGAHNWAEKQRAALQYLGVNKELFNPQIDLTDRFVSKHSIQDAAVYDYTKEGNNVRSDYKQWMAKVGAAYESLSFPAAALTSRNEVPQQAPAQVKPKELPVPKIWESVPERIKGYLQKVAEEVDVDLHLLAALAKQESGFQENARSRVGAIGLFQLMPSTARSLGVNPYDSYQNALGGAKYIKGKLDKYNGDIKLALAAYNAGPGRVDRAITKAGTSDWDTVSQRLPKETRNFVPKVLSSFT</sequence>